<keyword evidence="5 7" id="KW-0520">NAD</keyword>
<dbReference type="SUPFAM" id="SSF48179">
    <property type="entry name" value="6-phosphogluconate dehydrogenase C-terminal domain-like"/>
    <property type="match status" value="1"/>
</dbReference>
<dbReference type="EC" id="1.1.1.22" evidence="3 7"/>
<dbReference type="SMART" id="SM00984">
    <property type="entry name" value="UDPG_MGDP_dh_C"/>
    <property type="match status" value="1"/>
</dbReference>
<dbReference type="InterPro" id="IPR001732">
    <property type="entry name" value="UDP-Glc/GDP-Man_DH_N"/>
</dbReference>
<dbReference type="Pfam" id="PF03721">
    <property type="entry name" value="UDPG_MGDP_dh_N"/>
    <property type="match status" value="1"/>
</dbReference>
<comment type="pathway">
    <text evidence="1">Nucleotide-sugar biosynthesis; UDP-alpha-D-glucuronate biosynthesis; UDP-alpha-D-glucuronate from UDP-alpha-D-glucose: step 1/1.</text>
</comment>
<dbReference type="NCBIfam" id="TIGR03026">
    <property type="entry name" value="NDP-sugDHase"/>
    <property type="match status" value="1"/>
</dbReference>
<evidence type="ECO:0000256" key="3">
    <source>
        <dbReference type="ARBA" id="ARBA00012954"/>
    </source>
</evidence>
<dbReference type="Proteomes" id="UP001430848">
    <property type="component" value="Unassembled WGS sequence"/>
</dbReference>
<dbReference type="Gene3D" id="3.40.50.720">
    <property type="entry name" value="NAD(P)-binding Rossmann-like Domain"/>
    <property type="match status" value="2"/>
</dbReference>
<dbReference type="InterPro" id="IPR008927">
    <property type="entry name" value="6-PGluconate_DH-like_C_sf"/>
</dbReference>
<evidence type="ECO:0000256" key="6">
    <source>
        <dbReference type="ARBA" id="ARBA00047473"/>
    </source>
</evidence>
<dbReference type="PANTHER" id="PTHR11374">
    <property type="entry name" value="UDP-GLUCOSE DEHYDROGENASE/UDP-MANNAC DEHYDROGENASE"/>
    <property type="match status" value="1"/>
</dbReference>
<organism evidence="9 10">
    <name type="scientific">Diaporthe eres</name>
    <name type="common">Phomopsis oblonga</name>
    <dbReference type="NCBI Taxonomy" id="83184"/>
    <lineage>
        <taxon>Eukaryota</taxon>
        <taxon>Fungi</taxon>
        <taxon>Dikarya</taxon>
        <taxon>Ascomycota</taxon>
        <taxon>Pezizomycotina</taxon>
        <taxon>Sordariomycetes</taxon>
        <taxon>Sordariomycetidae</taxon>
        <taxon>Diaporthales</taxon>
        <taxon>Diaporthaceae</taxon>
        <taxon>Diaporthe</taxon>
        <taxon>Diaporthe eres species complex</taxon>
    </lineage>
</organism>
<comment type="catalytic activity">
    <reaction evidence="6 7">
        <text>UDP-alpha-D-glucose + 2 NAD(+) + H2O = UDP-alpha-D-glucuronate + 2 NADH + 3 H(+)</text>
        <dbReference type="Rhea" id="RHEA:23596"/>
        <dbReference type="ChEBI" id="CHEBI:15377"/>
        <dbReference type="ChEBI" id="CHEBI:15378"/>
        <dbReference type="ChEBI" id="CHEBI:57540"/>
        <dbReference type="ChEBI" id="CHEBI:57945"/>
        <dbReference type="ChEBI" id="CHEBI:58052"/>
        <dbReference type="ChEBI" id="CHEBI:58885"/>
        <dbReference type="EC" id="1.1.1.22"/>
    </reaction>
</comment>
<accession>A0ABR1P2E7</accession>
<dbReference type="InterPro" id="IPR014026">
    <property type="entry name" value="UDP-Glc/GDP-Man_DH_dimer"/>
</dbReference>
<dbReference type="Gene3D" id="1.20.5.100">
    <property type="entry name" value="Cytochrome c1, transmembrane anchor, C-terminal"/>
    <property type="match status" value="1"/>
</dbReference>
<dbReference type="InterPro" id="IPR028356">
    <property type="entry name" value="UDPglc_DH_euk"/>
</dbReference>
<dbReference type="Pfam" id="PF03720">
    <property type="entry name" value="UDPG_MGDP_dh_C"/>
    <property type="match status" value="1"/>
</dbReference>
<comment type="caution">
    <text evidence="9">The sequence shown here is derived from an EMBL/GenBank/DDBJ whole genome shotgun (WGS) entry which is preliminary data.</text>
</comment>
<comment type="similarity">
    <text evidence="2 7">Belongs to the UDP-glucose/GDP-mannose dehydrogenase family.</text>
</comment>
<dbReference type="PIRSF" id="PIRSF000124">
    <property type="entry name" value="UDPglc_GDPman_dh"/>
    <property type="match status" value="1"/>
</dbReference>
<keyword evidence="4 7" id="KW-0560">Oxidoreductase</keyword>
<evidence type="ECO:0000256" key="4">
    <source>
        <dbReference type="ARBA" id="ARBA00023002"/>
    </source>
</evidence>
<keyword evidence="10" id="KW-1185">Reference proteome</keyword>
<dbReference type="InterPro" id="IPR017476">
    <property type="entry name" value="UDP-Glc/GDP-Man"/>
</dbReference>
<evidence type="ECO:0000256" key="7">
    <source>
        <dbReference type="PIRNR" id="PIRNR000124"/>
    </source>
</evidence>
<dbReference type="PIRSF" id="PIRSF500134">
    <property type="entry name" value="UDPglc_DH_bac"/>
    <property type="match status" value="1"/>
</dbReference>
<dbReference type="EMBL" id="JAKNSF020000055">
    <property type="protein sequence ID" value="KAK7724736.1"/>
    <property type="molecule type" value="Genomic_DNA"/>
</dbReference>
<name>A0ABR1P2E7_DIAER</name>
<dbReference type="InterPro" id="IPR036291">
    <property type="entry name" value="NAD(P)-bd_dom_sf"/>
</dbReference>
<sequence>MLTAIKGGPTASVIALKVPEVDVCIVDKNANRIASWNSACLPINEPGLTEAVQIARGLGPGCESRRRNLSFSTDIDKEVSEADIIFIAVETPSTTGEVSHPATGLAPDMTSFFAAVKHVAQTAVKDFILVNKSTLPCGTAEETARVLRGLLRPGVHCEVLSNPEFLAEGSAIQDLLNPGRVLIGSSDTNSGRGAAQYLAELYAHWVPKDRIMTMGSQSCELSKLAANALLSQRISSINALSAVCEELGADIREVSSACGLDYRIGSSMLNATVGFGGSCFKKDVMHLTWTASQLGLQAVASYFGNIVTINNYQTERCIRRIVRHVPQHAAVAILGFAFKPKTGDTRDSPAIKVVRSLALAGYSIRIFDPLVNEAKVMGDVRASLNGLAHIADERVRVGANSSVDEEA</sequence>
<feature type="domain" description="UDP-glucose/GDP-mannose dehydrogenase C-terminal" evidence="8">
    <location>
        <begin position="332"/>
        <end position="405"/>
    </location>
</feature>
<evidence type="ECO:0000256" key="5">
    <source>
        <dbReference type="ARBA" id="ARBA00023027"/>
    </source>
</evidence>
<dbReference type="SUPFAM" id="SSF51735">
    <property type="entry name" value="NAD(P)-binding Rossmann-fold domains"/>
    <property type="match status" value="1"/>
</dbReference>
<dbReference type="InterPro" id="IPR036220">
    <property type="entry name" value="UDP-Glc/GDP-Man_DH_C_sf"/>
</dbReference>
<reference evidence="9 10" key="1">
    <citation type="submission" date="2024-02" db="EMBL/GenBank/DDBJ databases">
        <title>De novo assembly and annotation of 12 fungi associated with fruit tree decline syndrome in Ontario, Canada.</title>
        <authorList>
            <person name="Sulman M."/>
            <person name="Ellouze W."/>
            <person name="Ilyukhin E."/>
        </authorList>
    </citation>
    <scope>NUCLEOTIDE SEQUENCE [LARGE SCALE GENOMIC DNA]</scope>
    <source>
        <strain evidence="9 10">M169</strain>
    </source>
</reference>
<evidence type="ECO:0000256" key="1">
    <source>
        <dbReference type="ARBA" id="ARBA00004701"/>
    </source>
</evidence>
<dbReference type="InterPro" id="IPR028357">
    <property type="entry name" value="UDPglc_DH_bac"/>
</dbReference>
<dbReference type="PANTHER" id="PTHR11374:SF3">
    <property type="entry name" value="UDP-GLUCOSE 6-DEHYDROGENASE"/>
    <property type="match status" value="1"/>
</dbReference>
<proteinExistence type="inferred from homology"/>
<gene>
    <name evidence="9" type="ORF">SLS63_008573</name>
</gene>
<evidence type="ECO:0000313" key="9">
    <source>
        <dbReference type="EMBL" id="KAK7724736.1"/>
    </source>
</evidence>
<evidence type="ECO:0000256" key="2">
    <source>
        <dbReference type="ARBA" id="ARBA00006601"/>
    </source>
</evidence>
<protein>
    <recommendedName>
        <fullName evidence="3 7">UDP-glucose 6-dehydrogenase</fullName>
        <ecNumber evidence="3 7">1.1.1.22</ecNumber>
    </recommendedName>
</protein>
<evidence type="ECO:0000259" key="8">
    <source>
        <dbReference type="SMART" id="SM00984"/>
    </source>
</evidence>
<dbReference type="InterPro" id="IPR014027">
    <property type="entry name" value="UDP-Glc/GDP-Man_DH_C"/>
</dbReference>
<evidence type="ECO:0000313" key="10">
    <source>
        <dbReference type="Proteomes" id="UP001430848"/>
    </source>
</evidence>
<dbReference type="Pfam" id="PF00984">
    <property type="entry name" value="UDPG_MGDP_dh"/>
    <property type="match status" value="1"/>
</dbReference>
<dbReference type="SUPFAM" id="SSF52413">
    <property type="entry name" value="UDP-glucose/GDP-mannose dehydrogenase C-terminal domain"/>
    <property type="match status" value="1"/>
</dbReference>